<dbReference type="STRING" id="1367422.A0A178ZJZ1"/>
<keyword evidence="2" id="KW-1185">Reference proteome</keyword>
<evidence type="ECO:0000313" key="2">
    <source>
        <dbReference type="Proteomes" id="UP000078343"/>
    </source>
</evidence>
<accession>A0A178ZJZ1</accession>
<proteinExistence type="predicted"/>
<name>A0A178ZJZ1_9EURO</name>
<evidence type="ECO:0000313" key="1">
    <source>
        <dbReference type="EMBL" id="OAP60118.1"/>
    </source>
</evidence>
<organism evidence="1 2">
    <name type="scientific">Fonsecaea erecta</name>
    <dbReference type="NCBI Taxonomy" id="1367422"/>
    <lineage>
        <taxon>Eukaryota</taxon>
        <taxon>Fungi</taxon>
        <taxon>Dikarya</taxon>
        <taxon>Ascomycota</taxon>
        <taxon>Pezizomycotina</taxon>
        <taxon>Eurotiomycetes</taxon>
        <taxon>Chaetothyriomycetidae</taxon>
        <taxon>Chaetothyriales</taxon>
        <taxon>Herpotrichiellaceae</taxon>
        <taxon>Fonsecaea</taxon>
    </lineage>
</organism>
<reference evidence="1 2" key="1">
    <citation type="submission" date="2016-04" db="EMBL/GenBank/DDBJ databases">
        <title>Draft genome of Fonsecaea erecta CBS 125763.</title>
        <authorList>
            <person name="Weiss V.A."/>
            <person name="Vicente V.A."/>
            <person name="Raittz R.T."/>
            <person name="Moreno L.F."/>
            <person name="De Souza E.M."/>
            <person name="Pedrosa F.O."/>
            <person name="Steffens M.B."/>
            <person name="Faoro H."/>
            <person name="Tadra-Sfeir M.Z."/>
            <person name="Najafzadeh M.J."/>
            <person name="Felipe M.S."/>
            <person name="Teixeira M."/>
            <person name="Sun J."/>
            <person name="Xi L."/>
            <person name="Gomes R."/>
            <person name="De Azevedo C.M."/>
            <person name="Salgado C.G."/>
            <person name="Da Silva M.B."/>
            <person name="Nascimento M.F."/>
            <person name="Queiroz-Telles F."/>
            <person name="Attili D.S."/>
            <person name="Gorbushina A."/>
        </authorList>
    </citation>
    <scope>NUCLEOTIDE SEQUENCE [LARGE SCALE GENOMIC DNA]</scope>
    <source>
        <strain evidence="1 2">CBS 125763</strain>
    </source>
</reference>
<gene>
    <name evidence="1" type="ORF">AYL99_05120</name>
</gene>
<sequence>MSHRLLEILPLPFLVVGGRCAKKHYQEGRKHLAKVLNVKLSGNTSIGFEILFEDQSVRRITAFVDHPVASMFNPNATAQYSLRLDAGLNFMMWLLGLPHDERSFTETGAKFQKGIPDSAPLKEVHEYVKMETNLNRTSQCLNMILPF</sequence>
<dbReference type="RefSeq" id="XP_018693485.1">
    <property type="nucleotide sequence ID" value="XM_018836632.1"/>
</dbReference>
<protein>
    <submittedName>
        <fullName evidence="1">Uncharacterized protein</fullName>
    </submittedName>
</protein>
<dbReference type="EMBL" id="LVYI01000004">
    <property type="protein sequence ID" value="OAP60118.1"/>
    <property type="molecule type" value="Genomic_DNA"/>
</dbReference>
<comment type="caution">
    <text evidence="1">The sequence shown here is derived from an EMBL/GenBank/DDBJ whole genome shotgun (WGS) entry which is preliminary data.</text>
</comment>
<dbReference type="AlphaFoldDB" id="A0A178ZJZ1"/>
<dbReference type="OrthoDB" id="4109426at2759"/>
<dbReference type="GeneID" id="30009288"/>
<dbReference type="Proteomes" id="UP000078343">
    <property type="component" value="Unassembled WGS sequence"/>
</dbReference>